<dbReference type="AlphaFoldDB" id="A0A183SUY2"/>
<dbReference type="WBParaSite" id="SSLN_0000834001-mRNA-1">
    <property type="protein sequence ID" value="SSLN_0000834001-mRNA-1"/>
    <property type="gene ID" value="SSLN_0000834001"/>
</dbReference>
<reference evidence="3" key="1">
    <citation type="submission" date="2016-06" db="UniProtKB">
        <authorList>
            <consortium name="WormBaseParasite"/>
        </authorList>
    </citation>
    <scope>IDENTIFICATION</scope>
</reference>
<accession>A0A183SUY2</accession>
<proteinExistence type="predicted"/>
<name>A0A183SUY2_SCHSO</name>
<gene>
    <name evidence="1" type="ORF">SSLN_LOCUS8030</name>
</gene>
<evidence type="ECO:0000313" key="3">
    <source>
        <dbReference type="WBParaSite" id="SSLN_0000834001-mRNA-1"/>
    </source>
</evidence>
<sequence>MIGEWYHLILCYDNKGVFHKPNQNPQLAASEDRRLQPLQVPFTRPARSGHDASPRDKATFKVIYGPRGDTPNIFNEHAATIALHYYNSGGSSSREVRNRHWRNCYFYKVPISFRLVLLSGVTLANTKKFDGVLRLKLSMMDNFIICRFMWLKEANNQISSGGTA</sequence>
<protein>
    <submittedName>
        <fullName evidence="3">COesterase domain-containing protein</fullName>
    </submittedName>
</protein>
<evidence type="ECO:0000313" key="1">
    <source>
        <dbReference type="EMBL" id="VDL94415.1"/>
    </source>
</evidence>
<dbReference type="Proteomes" id="UP000275846">
    <property type="component" value="Unassembled WGS sequence"/>
</dbReference>
<dbReference type="EMBL" id="UYSU01034441">
    <property type="protein sequence ID" value="VDL94415.1"/>
    <property type="molecule type" value="Genomic_DNA"/>
</dbReference>
<reference evidence="1 2" key="2">
    <citation type="submission" date="2018-11" db="EMBL/GenBank/DDBJ databases">
        <authorList>
            <consortium name="Pathogen Informatics"/>
        </authorList>
    </citation>
    <scope>NUCLEOTIDE SEQUENCE [LARGE SCALE GENOMIC DNA]</scope>
    <source>
        <strain evidence="1 2">NST_G2</strain>
    </source>
</reference>
<evidence type="ECO:0000313" key="2">
    <source>
        <dbReference type="Proteomes" id="UP000275846"/>
    </source>
</evidence>
<organism evidence="3">
    <name type="scientific">Schistocephalus solidus</name>
    <name type="common">Tapeworm</name>
    <dbReference type="NCBI Taxonomy" id="70667"/>
    <lineage>
        <taxon>Eukaryota</taxon>
        <taxon>Metazoa</taxon>
        <taxon>Spiralia</taxon>
        <taxon>Lophotrochozoa</taxon>
        <taxon>Platyhelminthes</taxon>
        <taxon>Cestoda</taxon>
        <taxon>Eucestoda</taxon>
        <taxon>Diphyllobothriidea</taxon>
        <taxon>Diphyllobothriidae</taxon>
        <taxon>Schistocephalus</taxon>
    </lineage>
</organism>
<keyword evidence="2" id="KW-1185">Reference proteome</keyword>